<comment type="caution">
    <text evidence="1">The sequence shown here is derived from an EMBL/GenBank/DDBJ whole genome shotgun (WGS) entry which is preliminary data.</text>
</comment>
<keyword evidence="2" id="KW-1185">Reference proteome</keyword>
<name>A0ACB9SK72_HOLOL</name>
<reference evidence="1" key="1">
    <citation type="submission" date="2022-04" db="EMBL/GenBank/DDBJ databases">
        <title>Chromosome-scale genome assembly of Holotrichia oblita Faldermann.</title>
        <authorList>
            <person name="Rongchong L."/>
        </authorList>
    </citation>
    <scope>NUCLEOTIDE SEQUENCE</scope>
    <source>
        <strain evidence="1">81SQS9</strain>
    </source>
</reference>
<gene>
    <name evidence="1" type="ORF">MML48_9g00010909</name>
</gene>
<protein>
    <submittedName>
        <fullName evidence="1">Molybdopterin cofactor sulfurase mosc</fullName>
    </submittedName>
</protein>
<sequence length="204" mass="23371">MSELIGLQRRAPVETLDCGDDAAVWLSRFLLGEQSGIRLGYYREQFRRNIELQYPKYFRDYVNIRLESAGIYTDLTSYHLINEASIDDLNTILENPVVPNNFRPNILVEGQNLEAYSEENWNWIKIEEVVLRYVKPCTRCILTTVDPEAGNLSADREPLKSILRTNNLKQPAHIKCEGKKAVMGILIELWKSGEINVGDEVLVA</sequence>
<evidence type="ECO:0000313" key="2">
    <source>
        <dbReference type="Proteomes" id="UP001056778"/>
    </source>
</evidence>
<proteinExistence type="predicted"/>
<evidence type="ECO:0000313" key="1">
    <source>
        <dbReference type="EMBL" id="KAI4455407.1"/>
    </source>
</evidence>
<accession>A0ACB9SK72</accession>
<organism evidence="1 2">
    <name type="scientific">Holotrichia oblita</name>
    <name type="common">Chafer beetle</name>
    <dbReference type="NCBI Taxonomy" id="644536"/>
    <lineage>
        <taxon>Eukaryota</taxon>
        <taxon>Metazoa</taxon>
        <taxon>Ecdysozoa</taxon>
        <taxon>Arthropoda</taxon>
        <taxon>Hexapoda</taxon>
        <taxon>Insecta</taxon>
        <taxon>Pterygota</taxon>
        <taxon>Neoptera</taxon>
        <taxon>Endopterygota</taxon>
        <taxon>Coleoptera</taxon>
        <taxon>Polyphaga</taxon>
        <taxon>Scarabaeiformia</taxon>
        <taxon>Scarabaeidae</taxon>
        <taxon>Melolonthinae</taxon>
        <taxon>Holotrichia</taxon>
    </lineage>
</organism>
<dbReference type="Proteomes" id="UP001056778">
    <property type="component" value="Chromosome 9"/>
</dbReference>
<dbReference type="EMBL" id="CM043023">
    <property type="protein sequence ID" value="KAI4455407.1"/>
    <property type="molecule type" value="Genomic_DNA"/>
</dbReference>